<dbReference type="AlphaFoldDB" id="A0A9W9D0Q9"/>
<dbReference type="PANTHER" id="PTHR24359">
    <property type="entry name" value="SERINE/THREONINE-PROTEIN KINASE SBK1"/>
    <property type="match status" value="1"/>
</dbReference>
<keyword evidence="1" id="KW-0547">Nucleotide-binding</keyword>
<dbReference type="Gene3D" id="1.10.510.10">
    <property type="entry name" value="Transferase(Phosphotransferase) domain 1"/>
    <property type="match status" value="1"/>
</dbReference>
<evidence type="ECO:0000313" key="4">
    <source>
        <dbReference type="Proteomes" id="UP001140510"/>
    </source>
</evidence>
<dbReference type="SMART" id="SM00220">
    <property type="entry name" value="S_TKc"/>
    <property type="match status" value="1"/>
</dbReference>
<dbReference type="InterPro" id="IPR017441">
    <property type="entry name" value="Protein_kinase_ATP_BS"/>
</dbReference>
<dbReference type="OrthoDB" id="248923at2759"/>
<dbReference type="PROSITE" id="PS00107">
    <property type="entry name" value="PROTEIN_KINASE_ATP"/>
    <property type="match status" value="1"/>
</dbReference>
<dbReference type="CDD" id="cd00180">
    <property type="entry name" value="PKc"/>
    <property type="match status" value="1"/>
</dbReference>
<feature type="binding site" evidence="1">
    <location>
        <position position="210"/>
    </location>
    <ligand>
        <name>ATP</name>
        <dbReference type="ChEBI" id="CHEBI:30616"/>
    </ligand>
</feature>
<dbReference type="PROSITE" id="PS50011">
    <property type="entry name" value="PROTEIN_KINASE_DOM"/>
    <property type="match status" value="1"/>
</dbReference>
<comment type="caution">
    <text evidence="3">The sequence shown here is derived from an EMBL/GenBank/DDBJ whole genome shotgun (WGS) entry which is preliminary data.</text>
</comment>
<sequence>MGAFLKAPAQDDNINLQHATPLENHDDVLDYMDKHMANTMFRDEKQMFLPQANFDTVTAKAVIRNLVSRDSELHLGQHAQEEFVQDVFVKGRKMFATCVFSEMSLTCVQALFDDGLTDARFPFKEEECPGLRSKRRFRTAFLINQSRFNSTYFTTDSEHQWDNRVAKPIDFDERSLLGSGAFGNVYEIWIHSGQRSFNSGYNEKGSFAMKVTRQQGTREVDFHRAMASIPPHPHLLRCLTSFTFSSSYHMVYEKAQSDVEKFMEQNSDAQGLQVMGSKDLAQQLFGLASALSAIHNNGHTCMQSTSLLSVPGTGPQRAGYIHDIKPENILVFPYEQNGTRKHWFRLSDFSCAKMNDIQSSVSGKNRNSWKTVSKSGTPVYRAPEATGKEGQTSRPYDLWSLGCVYLELLVWYLEGHQSLRRFREARECHVVPEGREDEGFYFKPTVQDAFRLREVVVDKIESVRTRCQGPLRDIANVIPDLLRIDPRHRPTAEKLVNDLKHIGKGVKPPAAVTSSVANLTKRLESLSLPTFESDASLNSNNVGGPVLNVDLY</sequence>
<proteinExistence type="predicted"/>
<dbReference type="SUPFAM" id="SSF56112">
    <property type="entry name" value="Protein kinase-like (PK-like)"/>
    <property type="match status" value="1"/>
</dbReference>
<dbReference type="EMBL" id="JAPEVA010000188">
    <property type="protein sequence ID" value="KAJ4394951.1"/>
    <property type="molecule type" value="Genomic_DNA"/>
</dbReference>
<dbReference type="Pfam" id="PF00069">
    <property type="entry name" value="Pkinase"/>
    <property type="match status" value="1"/>
</dbReference>
<keyword evidence="1" id="KW-0067">ATP-binding</keyword>
<feature type="domain" description="Protein kinase" evidence="2">
    <location>
        <begin position="171"/>
        <end position="504"/>
    </location>
</feature>
<accession>A0A9W9D0Q9</accession>
<dbReference type="Gene3D" id="3.30.200.20">
    <property type="entry name" value="Phosphorylase Kinase, domain 1"/>
    <property type="match status" value="1"/>
</dbReference>
<dbReference type="Proteomes" id="UP001140510">
    <property type="component" value="Unassembled WGS sequence"/>
</dbReference>
<reference evidence="3" key="1">
    <citation type="submission" date="2022-10" db="EMBL/GenBank/DDBJ databases">
        <title>Tapping the CABI collections for fungal endophytes: first genome assemblies for Collariella, Neodidymelliopsis, Ascochyta clinopodiicola, Didymella pomorum, Didymosphaeria variabile, Neocosmospora piperis and Neocucurbitaria cava.</title>
        <authorList>
            <person name="Hill R."/>
        </authorList>
    </citation>
    <scope>NUCLEOTIDE SEQUENCE</scope>
    <source>
        <strain evidence="3">IMI 355091</strain>
    </source>
</reference>
<gene>
    <name evidence="3" type="ORF">N0V91_011166</name>
</gene>
<protein>
    <recommendedName>
        <fullName evidence="2">Protein kinase domain-containing protein</fullName>
    </recommendedName>
</protein>
<organism evidence="3 4">
    <name type="scientific">Didymella pomorum</name>
    <dbReference type="NCBI Taxonomy" id="749634"/>
    <lineage>
        <taxon>Eukaryota</taxon>
        <taxon>Fungi</taxon>
        <taxon>Dikarya</taxon>
        <taxon>Ascomycota</taxon>
        <taxon>Pezizomycotina</taxon>
        <taxon>Dothideomycetes</taxon>
        <taxon>Pleosporomycetidae</taxon>
        <taxon>Pleosporales</taxon>
        <taxon>Pleosporineae</taxon>
        <taxon>Didymellaceae</taxon>
        <taxon>Didymella</taxon>
    </lineage>
</organism>
<dbReference type="InterPro" id="IPR000719">
    <property type="entry name" value="Prot_kinase_dom"/>
</dbReference>
<keyword evidence="4" id="KW-1185">Reference proteome</keyword>
<evidence type="ECO:0000256" key="1">
    <source>
        <dbReference type="PROSITE-ProRule" id="PRU10141"/>
    </source>
</evidence>
<evidence type="ECO:0000259" key="2">
    <source>
        <dbReference type="PROSITE" id="PS50011"/>
    </source>
</evidence>
<dbReference type="GO" id="GO:0004674">
    <property type="term" value="F:protein serine/threonine kinase activity"/>
    <property type="evidence" value="ECO:0007669"/>
    <property type="project" value="TreeGrafter"/>
</dbReference>
<name>A0A9W9D0Q9_9PLEO</name>
<evidence type="ECO:0000313" key="3">
    <source>
        <dbReference type="EMBL" id="KAJ4394951.1"/>
    </source>
</evidence>
<dbReference type="GO" id="GO:0005524">
    <property type="term" value="F:ATP binding"/>
    <property type="evidence" value="ECO:0007669"/>
    <property type="project" value="UniProtKB-UniRule"/>
</dbReference>
<dbReference type="InterPro" id="IPR011009">
    <property type="entry name" value="Kinase-like_dom_sf"/>
</dbReference>
<dbReference type="PANTHER" id="PTHR24359:SF1">
    <property type="entry name" value="INHIBITOR OF NUCLEAR FACTOR KAPPA-B KINASE EPSILON SUBUNIT HOMOLOG 1-RELATED"/>
    <property type="match status" value="1"/>
</dbReference>